<evidence type="ECO:0000313" key="5">
    <source>
        <dbReference type="EMBL" id="ANC90724.1"/>
    </source>
</evidence>
<evidence type="ECO:0000256" key="2">
    <source>
        <dbReference type="SAM" id="SignalP"/>
    </source>
</evidence>
<dbReference type="RefSeq" id="WP_063633856.1">
    <property type="nucleotide sequence ID" value="NZ_CP015285.1"/>
</dbReference>
<dbReference type="PANTHER" id="PTHR33619">
    <property type="entry name" value="POLYSACCHARIDE EXPORT PROTEIN GFCE-RELATED"/>
    <property type="match status" value="1"/>
</dbReference>
<evidence type="ECO:0000256" key="1">
    <source>
        <dbReference type="ARBA" id="ARBA00022729"/>
    </source>
</evidence>
<gene>
    <name evidence="5" type="ORF">A6A40_01735</name>
</gene>
<feature type="domain" description="Polysaccharide export protein N-terminal" evidence="3">
    <location>
        <begin position="42"/>
        <end position="114"/>
    </location>
</feature>
<dbReference type="InterPro" id="IPR049712">
    <property type="entry name" value="Poly_export"/>
</dbReference>
<protein>
    <submittedName>
        <fullName evidence="5">Polysaccharide export protein</fullName>
    </submittedName>
</protein>
<accession>A0A160JE40</accession>
<reference evidence="5 6" key="1">
    <citation type="journal article" date="2013" name="Int. J. Syst. Evol. Microbiol.">
        <title>Azospirillum humicireducens sp. nov., a nitrogen-fixing bacterium isolated from a microbial fuel cell.</title>
        <authorList>
            <person name="Zhou S."/>
            <person name="Han L."/>
            <person name="Wang Y."/>
            <person name="Yang G."/>
            <person name="Zhuang L."/>
            <person name="Hu P."/>
        </authorList>
    </citation>
    <scope>NUCLEOTIDE SEQUENCE [LARGE SCALE GENOMIC DNA]</scope>
    <source>
        <strain evidence="5 6">SgZ-5</strain>
    </source>
</reference>
<feature type="chain" id="PRO_5007816388" evidence="2">
    <location>
        <begin position="28"/>
        <end position="193"/>
    </location>
</feature>
<dbReference type="STRING" id="1226968.A6A40_01735"/>
<dbReference type="Pfam" id="PF10531">
    <property type="entry name" value="SLBB"/>
    <property type="match status" value="1"/>
</dbReference>
<evidence type="ECO:0000313" key="6">
    <source>
        <dbReference type="Proteomes" id="UP000077405"/>
    </source>
</evidence>
<dbReference type="GO" id="GO:0015159">
    <property type="term" value="F:polysaccharide transmembrane transporter activity"/>
    <property type="evidence" value="ECO:0007669"/>
    <property type="project" value="InterPro"/>
</dbReference>
<dbReference type="Gene3D" id="3.30.1950.10">
    <property type="entry name" value="wza like domain"/>
    <property type="match status" value="1"/>
</dbReference>
<dbReference type="AlphaFoldDB" id="A0A160JE40"/>
<dbReference type="KEGG" id="ahu:A6A40_01735"/>
<keyword evidence="1 2" id="KW-0732">Signal</keyword>
<dbReference type="EMBL" id="CP015285">
    <property type="protein sequence ID" value="ANC90724.1"/>
    <property type="molecule type" value="Genomic_DNA"/>
</dbReference>
<evidence type="ECO:0000259" key="3">
    <source>
        <dbReference type="Pfam" id="PF02563"/>
    </source>
</evidence>
<dbReference type="InterPro" id="IPR003715">
    <property type="entry name" value="Poly_export_N"/>
</dbReference>
<sequence>MNRRHVIRALGQGIGLTALAVAMVGCAGNDAPLETANVGQISEYRLGAGDALRVIVFGEEQLSGEFRVDGTGKVAMPLIGEVSAKDRSTRDLEKEISTRLAAGYVKEPKVSVEVLNHRPFFILGEVRNPGQYQYVNGMTALSAVAMAGGYTYRAKEDYVLITRGADPKKEIRRAPITTSVMPDDVVRVPERYF</sequence>
<feature type="signal peptide" evidence="2">
    <location>
        <begin position="1"/>
        <end position="27"/>
    </location>
</feature>
<name>A0A160JE40_9PROT</name>
<dbReference type="OrthoDB" id="197007at2"/>
<dbReference type="PANTHER" id="PTHR33619:SF3">
    <property type="entry name" value="POLYSACCHARIDE EXPORT PROTEIN GFCE-RELATED"/>
    <property type="match status" value="1"/>
</dbReference>
<keyword evidence="6" id="KW-1185">Reference proteome</keyword>
<feature type="domain" description="Soluble ligand binding" evidence="4">
    <location>
        <begin position="120"/>
        <end position="164"/>
    </location>
</feature>
<dbReference type="InterPro" id="IPR019554">
    <property type="entry name" value="Soluble_ligand-bd"/>
</dbReference>
<dbReference type="PROSITE" id="PS51257">
    <property type="entry name" value="PROKAR_LIPOPROTEIN"/>
    <property type="match status" value="1"/>
</dbReference>
<dbReference type="Proteomes" id="UP000077405">
    <property type="component" value="Chromosome"/>
</dbReference>
<proteinExistence type="predicted"/>
<dbReference type="Pfam" id="PF02563">
    <property type="entry name" value="Poly_export"/>
    <property type="match status" value="1"/>
</dbReference>
<organism evidence="5 6">
    <name type="scientific">Azospirillum humicireducens</name>
    <dbReference type="NCBI Taxonomy" id="1226968"/>
    <lineage>
        <taxon>Bacteria</taxon>
        <taxon>Pseudomonadati</taxon>
        <taxon>Pseudomonadota</taxon>
        <taxon>Alphaproteobacteria</taxon>
        <taxon>Rhodospirillales</taxon>
        <taxon>Azospirillaceae</taxon>
        <taxon>Azospirillum</taxon>
    </lineage>
</organism>
<evidence type="ECO:0000259" key="4">
    <source>
        <dbReference type="Pfam" id="PF10531"/>
    </source>
</evidence>